<protein>
    <submittedName>
        <fullName evidence="1">Uncharacterized protein</fullName>
    </submittedName>
</protein>
<gene>
    <name evidence="1" type="ORF">SAMN05216210_2723</name>
</gene>
<proteinExistence type="predicted"/>
<name>A0A1H2H2G6_9GAMM</name>
<dbReference type="AlphaFoldDB" id="A0A1H2H2G6"/>
<evidence type="ECO:0000313" key="1">
    <source>
        <dbReference type="EMBL" id="SDU25975.1"/>
    </source>
</evidence>
<sequence>MRRKLDPMWILVLVFTLGVVTTGYTQSYLDRNDSPPGISAQP</sequence>
<keyword evidence="2" id="KW-1185">Reference proteome</keyword>
<dbReference type="EMBL" id="LT629787">
    <property type="protein sequence ID" value="SDU25975.1"/>
    <property type="molecule type" value="Genomic_DNA"/>
</dbReference>
<evidence type="ECO:0000313" key="2">
    <source>
        <dbReference type="Proteomes" id="UP000243924"/>
    </source>
</evidence>
<organism evidence="1 2">
    <name type="scientific">Halopseudomonas salegens</name>
    <dbReference type="NCBI Taxonomy" id="1434072"/>
    <lineage>
        <taxon>Bacteria</taxon>
        <taxon>Pseudomonadati</taxon>
        <taxon>Pseudomonadota</taxon>
        <taxon>Gammaproteobacteria</taxon>
        <taxon>Pseudomonadales</taxon>
        <taxon>Pseudomonadaceae</taxon>
        <taxon>Halopseudomonas</taxon>
    </lineage>
</organism>
<reference evidence="2" key="1">
    <citation type="submission" date="2016-10" db="EMBL/GenBank/DDBJ databases">
        <authorList>
            <person name="Varghese N."/>
            <person name="Submissions S."/>
        </authorList>
    </citation>
    <scope>NUCLEOTIDE SEQUENCE [LARGE SCALE GENOMIC DNA]</scope>
    <source>
        <strain evidence="2">CECT 8338</strain>
    </source>
</reference>
<accession>A0A1H2H2G6</accession>
<dbReference type="Proteomes" id="UP000243924">
    <property type="component" value="Chromosome I"/>
</dbReference>
<dbReference type="RefSeq" id="WP_269434158.1">
    <property type="nucleotide sequence ID" value="NZ_LT629787.1"/>
</dbReference>